<accession>A0A1B1DZ19</accession>
<gene>
    <name evidence="2" type="ORF">PCOAH_00020650</name>
</gene>
<evidence type="ECO:0000313" key="2">
    <source>
        <dbReference type="EMBL" id="ANQ07837.1"/>
    </source>
</evidence>
<evidence type="ECO:0000313" key="3">
    <source>
        <dbReference type="Proteomes" id="UP000092716"/>
    </source>
</evidence>
<dbReference type="VEuPathDB" id="PlasmoDB:PCOAH_00020650"/>
<dbReference type="GeneID" id="30908791"/>
<dbReference type="KEGG" id="pcot:PCOAH_00020650"/>
<sequence length="300" mass="33804">MKSGKENIQGADEAEEADQGDASILPNEEEGNSEGGDSSESCSVESPLRESQGEIKVEVAKQEVVTPPQKNGTSCKGTPHNEEGCANSDTEKKEDTNESVIQENGERQSSVQLSDGEGEREEITSGESATEEHATECARLSDVSFSEDFFDQASQFQKAPEDPNEQIPNQLEDLYKEMKKCEDLFLSHFDCTGDDSKQMEMTSNEDEARQEKNGKVSIPQIDFTSMEAISQFIMHKDMFNNDDPPIERHLLEHVQQFTQEQKKKNKKNKMNKSYLGVRSYLNTLPPSLHQKICKEYRKNF</sequence>
<proteinExistence type="predicted"/>
<dbReference type="OrthoDB" id="385062at2759"/>
<dbReference type="Proteomes" id="UP000092716">
    <property type="component" value="Chromosome 8"/>
</dbReference>
<protein>
    <submittedName>
        <fullName evidence="2">Uncharacterized protein</fullName>
    </submittedName>
</protein>
<organism evidence="2 3">
    <name type="scientific">Plasmodium coatneyi</name>
    <dbReference type="NCBI Taxonomy" id="208452"/>
    <lineage>
        <taxon>Eukaryota</taxon>
        <taxon>Sar</taxon>
        <taxon>Alveolata</taxon>
        <taxon>Apicomplexa</taxon>
        <taxon>Aconoidasida</taxon>
        <taxon>Haemosporida</taxon>
        <taxon>Plasmodiidae</taxon>
        <taxon>Plasmodium</taxon>
    </lineage>
</organism>
<feature type="region of interest" description="Disordered" evidence="1">
    <location>
        <begin position="1"/>
        <end position="140"/>
    </location>
</feature>
<keyword evidence="3" id="KW-1185">Reference proteome</keyword>
<dbReference type="EMBL" id="CP016246">
    <property type="protein sequence ID" value="ANQ07837.1"/>
    <property type="molecule type" value="Genomic_DNA"/>
</dbReference>
<dbReference type="AlphaFoldDB" id="A0A1B1DZ19"/>
<feature type="compositionally biased region" description="Polar residues" evidence="1">
    <location>
        <begin position="98"/>
        <end position="113"/>
    </location>
</feature>
<evidence type="ECO:0000256" key="1">
    <source>
        <dbReference type="SAM" id="MobiDB-lite"/>
    </source>
</evidence>
<feature type="compositionally biased region" description="Basic and acidic residues" evidence="1">
    <location>
        <begin position="79"/>
        <end position="96"/>
    </location>
</feature>
<reference evidence="3" key="1">
    <citation type="submission" date="2016-06" db="EMBL/GenBank/DDBJ databases">
        <title>First high quality genome sequence of Plasmodium coatneyi using continuous long reads from single molecule, real-time sequencing.</title>
        <authorList>
            <person name="Chien J.-T."/>
            <person name="Pakala S.B."/>
            <person name="Geraldo J.A."/>
            <person name="Lapp S.A."/>
            <person name="Barnwell J.W."/>
            <person name="Kissinger J.C."/>
            <person name="Galinski M.R."/>
            <person name="Humphrey J.C."/>
        </authorList>
    </citation>
    <scope>NUCLEOTIDE SEQUENCE [LARGE SCALE GENOMIC DNA]</scope>
    <source>
        <strain evidence="3">Hackeri</strain>
    </source>
</reference>
<dbReference type="RefSeq" id="XP_019914532.1">
    <property type="nucleotide sequence ID" value="XM_020058872.1"/>
</dbReference>
<feature type="compositionally biased region" description="Low complexity" evidence="1">
    <location>
        <begin position="35"/>
        <end position="46"/>
    </location>
</feature>
<name>A0A1B1DZ19_9APIC</name>
<feature type="compositionally biased region" description="Basic and acidic residues" evidence="1">
    <location>
        <begin position="47"/>
        <end position="61"/>
    </location>
</feature>